<name>A0A0F8YWP5_9ZZZZ</name>
<reference evidence="1" key="1">
    <citation type="journal article" date="2015" name="Nature">
        <title>Complex archaea that bridge the gap between prokaryotes and eukaryotes.</title>
        <authorList>
            <person name="Spang A."/>
            <person name="Saw J.H."/>
            <person name="Jorgensen S.L."/>
            <person name="Zaremba-Niedzwiedzka K."/>
            <person name="Martijn J."/>
            <person name="Lind A.E."/>
            <person name="van Eijk R."/>
            <person name="Schleper C."/>
            <person name="Guy L."/>
            <person name="Ettema T.J."/>
        </authorList>
    </citation>
    <scope>NUCLEOTIDE SEQUENCE</scope>
</reference>
<sequence>MAKKSNKVNDPVKESKTELFLRLAQPRVEKVLKALRILGNCSNRSNYEYTPEQIDRMSETIVKALEKTIVKFHDTKKEQES</sequence>
<comment type="caution">
    <text evidence="1">The sequence shown here is derived from an EMBL/GenBank/DDBJ whole genome shotgun (WGS) entry which is preliminary data.</text>
</comment>
<dbReference type="AlphaFoldDB" id="A0A0F8YWP5"/>
<dbReference type="EMBL" id="LAZR01067026">
    <property type="protein sequence ID" value="KKK52411.1"/>
    <property type="molecule type" value="Genomic_DNA"/>
</dbReference>
<proteinExistence type="predicted"/>
<evidence type="ECO:0000313" key="1">
    <source>
        <dbReference type="EMBL" id="KKK52411.1"/>
    </source>
</evidence>
<organism evidence="1">
    <name type="scientific">marine sediment metagenome</name>
    <dbReference type="NCBI Taxonomy" id="412755"/>
    <lineage>
        <taxon>unclassified sequences</taxon>
        <taxon>metagenomes</taxon>
        <taxon>ecological metagenomes</taxon>
    </lineage>
</organism>
<feature type="non-terminal residue" evidence="1">
    <location>
        <position position="81"/>
    </location>
</feature>
<gene>
    <name evidence="1" type="ORF">LCGC14_3105220</name>
</gene>
<accession>A0A0F8YWP5</accession>
<protein>
    <submittedName>
        <fullName evidence="1">Uncharacterized protein</fullName>
    </submittedName>
</protein>